<proteinExistence type="predicted"/>
<dbReference type="Proteomes" id="UP000001067">
    <property type="component" value="Unassembled WGS sequence"/>
</dbReference>
<organism evidence="2">
    <name type="scientific">Pyrenophora teres f. teres (strain 0-1)</name>
    <name type="common">Barley net blotch fungus</name>
    <name type="synonym">Drechslera teres f. teres</name>
    <dbReference type="NCBI Taxonomy" id="861557"/>
    <lineage>
        <taxon>Eukaryota</taxon>
        <taxon>Fungi</taxon>
        <taxon>Dikarya</taxon>
        <taxon>Ascomycota</taxon>
        <taxon>Pezizomycotina</taxon>
        <taxon>Dothideomycetes</taxon>
        <taxon>Pleosporomycetidae</taxon>
        <taxon>Pleosporales</taxon>
        <taxon>Pleosporineae</taxon>
        <taxon>Pleosporaceae</taxon>
        <taxon>Pyrenophora</taxon>
    </lineage>
</organism>
<sequence length="307" mass="33233">MTGDMQRELLRAWASDVGHVVGGGSPKAEFARLAKVKGWVGGDEEWCRHWKMCFLEVYPYGKSSTRATKTKATTTSDADALAEDMRALAVLSRASSYSLISSASSDADVHSLNSECSEPAAILGISVNATNNTDSRSRRGSVDSIVSLNTVLSNATVQSLEEFSGAETGVGYGEDVALSPENNSNSGRDGVAQTLNLCIRERTRRTSDVAAAPATAAAASRILLNPAWNAWANFTPDPSATFKSEFKRLAAAQGWSQSDKRAHLSSLLSSEVAFWWNANGDKLMQWRQLCENMGFEDDFRTITQCKK</sequence>
<gene>
    <name evidence="1" type="ORF">PTT_07854</name>
</gene>
<dbReference type="AlphaFoldDB" id="E3RII5"/>
<dbReference type="EMBL" id="GL533326">
    <property type="protein sequence ID" value="EFQ94466.1"/>
    <property type="molecule type" value="Genomic_DNA"/>
</dbReference>
<dbReference type="KEGG" id="pte:PTT_07854"/>
<accession>E3RII5</accession>
<reference evidence="1 2" key="1">
    <citation type="journal article" date="2010" name="Genome Biol.">
        <title>A first genome assembly of the barley fungal pathogen Pyrenophora teres f. teres.</title>
        <authorList>
            <person name="Ellwood S.R."/>
            <person name="Liu Z."/>
            <person name="Syme R.A."/>
            <person name="Lai Z."/>
            <person name="Hane J.K."/>
            <person name="Keiper F."/>
            <person name="Moffat C.S."/>
            <person name="Oliver R.P."/>
            <person name="Friesen T.L."/>
        </authorList>
    </citation>
    <scope>NUCLEOTIDE SEQUENCE [LARGE SCALE GENOMIC DNA]</scope>
    <source>
        <strain evidence="1 2">0-1</strain>
    </source>
</reference>
<dbReference type="PANTHER" id="PTHR38846:SF1">
    <property type="entry name" value="C3H1-TYPE DOMAIN-CONTAINING PROTEIN"/>
    <property type="match status" value="1"/>
</dbReference>
<feature type="non-terminal residue" evidence="1">
    <location>
        <position position="307"/>
    </location>
</feature>
<dbReference type="PANTHER" id="PTHR38846">
    <property type="entry name" value="C3H1-TYPE DOMAIN-CONTAINING PROTEIN"/>
    <property type="match status" value="1"/>
</dbReference>
<protein>
    <submittedName>
        <fullName evidence="1">Uncharacterized protein</fullName>
    </submittedName>
</protein>
<name>E3RII5_PYRTT</name>
<dbReference type="eggNOG" id="ENOG502T8C0">
    <property type="taxonomic scope" value="Eukaryota"/>
</dbReference>
<evidence type="ECO:0000313" key="1">
    <source>
        <dbReference type="EMBL" id="EFQ94466.1"/>
    </source>
</evidence>
<keyword evidence="2" id="KW-1185">Reference proteome</keyword>
<dbReference type="OrthoDB" id="6105938at2759"/>
<dbReference type="HOGENOM" id="CLU_907825_0_0_1"/>
<evidence type="ECO:0000313" key="2">
    <source>
        <dbReference type="Proteomes" id="UP000001067"/>
    </source>
</evidence>